<dbReference type="Proteomes" id="UP000324222">
    <property type="component" value="Unassembled WGS sequence"/>
</dbReference>
<protein>
    <submittedName>
        <fullName evidence="1">Uncharacterized protein</fullName>
    </submittedName>
</protein>
<evidence type="ECO:0000313" key="2">
    <source>
        <dbReference type="Proteomes" id="UP000324222"/>
    </source>
</evidence>
<evidence type="ECO:0000313" key="1">
    <source>
        <dbReference type="EMBL" id="MPC65687.1"/>
    </source>
</evidence>
<dbReference type="AlphaFoldDB" id="A0A5B7H8W0"/>
<gene>
    <name evidence="1" type="ORF">E2C01_059823</name>
</gene>
<name>A0A5B7H8W0_PORTR</name>
<comment type="caution">
    <text evidence="1">The sequence shown here is derived from an EMBL/GenBank/DDBJ whole genome shotgun (WGS) entry which is preliminary data.</text>
</comment>
<sequence>MEGIAVEYPGVIYRDSPASEHLQESFFPRFSRAASGAITGLSAPCVIDNVARYNQEHYAIPTHCSRSSGIQGVTGAKTRTNICAFVSPVQGFARTSQRMKSYPSATSKNYTFHQH</sequence>
<dbReference type="EMBL" id="VSRR010023690">
    <property type="protein sequence ID" value="MPC65687.1"/>
    <property type="molecule type" value="Genomic_DNA"/>
</dbReference>
<reference evidence="1 2" key="1">
    <citation type="submission" date="2019-05" db="EMBL/GenBank/DDBJ databases">
        <title>Another draft genome of Portunus trituberculatus and its Hox gene families provides insights of decapod evolution.</title>
        <authorList>
            <person name="Jeong J.-H."/>
            <person name="Song I."/>
            <person name="Kim S."/>
            <person name="Choi T."/>
            <person name="Kim D."/>
            <person name="Ryu S."/>
            <person name="Kim W."/>
        </authorList>
    </citation>
    <scope>NUCLEOTIDE SEQUENCE [LARGE SCALE GENOMIC DNA]</scope>
    <source>
        <tissue evidence="1">Muscle</tissue>
    </source>
</reference>
<organism evidence="1 2">
    <name type="scientific">Portunus trituberculatus</name>
    <name type="common">Swimming crab</name>
    <name type="synonym">Neptunus trituberculatus</name>
    <dbReference type="NCBI Taxonomy" id="210409"/>
    <lineage>
        <taxon>Eukaryota</taxon>
        <taxon>Metazoa</taxon>
        <taxon>Ecdysozoa</taxon>
        <taxon>Arthropoda</taxon>
        <taxon>Crustacea</taxon>
        <taxon>Multicrustacea</taxon>
        <taxon>Malacostraca</taxon>
        <taxon>Eumalacostraca</taxon>
        <taxon>Eucarida</taxon>
        <taxon>Decapoda</taxon>
        <taxon>Pleocyemata</taxon>
        <taxon>Brachyura</taxon>
        <taxon>Eubrachyura</taxon>
        <taxon>Portunoidea</taxon>
        <taxon>Portunidae</taxon>
        <taxon>Portuninae</taxon>
        <taxon>Portunus</taxon>
    </lineage>
</organism>
<accession>A0A5B7H8W0</accession>
<keyword evidence="2" id="KW-1185">Reference proteome</keyword>
<proteinExistence type="predicted"/>